<protein>
    <submittedName>
        <fullName evidence="1">Uncharacterized protein</fullName>
    </submittedName>
</protein>
<dbReference type="Proteomes" id="UP000887013">
    <property type="component" value="Unassembled WGS sequence"/>
</dbReference>
<reference evidence="1" key="1">
    <citation type="submission" date="2020-08" db="EMBL/GenBank/DDBJ databases">
        <title>Multicomponent nature underlies the extraordinary mechanical properties of spider dragline silk.</title>
        <authorList>
            <person name="Kono N."/>
            <person name="Nakamura H."/>
            <person name="Mori M."/>
            <person name="Yoshida Y."/>
            <person name="Ohtoshi R."/>
            <person name="Malay A.D."/>
            <person name="Moran D.A.P."/>
            <person name="Tomita M."/>
            <person name="Numata K."/>
            <person name="Arakawa K."/>
        </authorList>
    </citation>
    <scope>NUCLEOTIDE SEQUENCE</scope>
</reference>
<keyword evidence="2" id="KW-1185">Reference proteome</keyword>
<organism evidence="1 2">
    <name type="scientific">Nephila pilipes</name>
    <name type="common">Giant wood spider</name>
    <name type="synonym">Nephila maculata</name>
    <dbReference type="NCBI Taxonomy" id="299642"/>
    <lineage>
        <taxon>Eukaryota</taxon>
        <taxon>Metazoa</taxon>
        <taxon>Ecdysozoa</taxon>
        <taxon>Arthropoda</taxon>
        <taxon>Chelicerata</taxon>
        <taxon>Arachnida</taxon>
        <taxon>Araneae</taxon>
        <taxon>Araneomorphae</taxon>
        <taxon>Entelegynae</taxon>
        <taxon>Araneoidea</taxon>
        <taxon>Nephilidae</taxon>
        <taxon>Nephila</taxon>
    </lineage>
</organism>
<evidence type="ECO:0000313" key="1">
    <source>
        <dbReference type="EMBL" id="GFU59918.1"/>
    </source>
</evidence>
<gene>
    <name evidence="1" type="ORF">NPIL_331991</name>
</gene>
<dbReference type="AlphaFoldDB" id="A0A8X6QZB4"/>
<dbReference type="EMBL" id="BMAW01040503">
    <property type="protein sequence ID" value="GFU59918.1"/>
    <property type="molecule type" value="Genomic_DNA"/>
</dbReference>
<evidence type="ECO:0000313" key="2">
    <source>
        <dbReference type="Proteomes" id="UP000887013"/>
    </source>
</evidence>
<comment type="caution">
    <text evidence="1">The sequence shown here is derived from an EMBL/GenBank/DDBJ whole genome shotgun (WGS) entry which is preliminary data.</text>
</comment>
<sequence length="119" mass="14090">MGTLRKLMISLFYIESSYRQCFLLAHCPQNQWAPQRSFGCDGSLRAQKIVQTPQFDLTHNDSVVFFFSSVLDSTLSWWPEIACQATWTRLEIWMRVKPLRVWHALELFEEKKYSIKKKA</sequence>
<proteinExistence type="predicted"/>
<accession>A0A8X6QZB4</accession>
<name>A0A8X6QZB4_NEPPI</name>